<dbReference type="InterPro" id="IPR043129">
    <property type="entry name" value="ATPase_NBD"/>
</dbReference>
<evidence type="ECO:0000313" key="4">
    <source>
        <dbReference type="Proteomes" id="UP000283895"/>
    </source>
</evidence>
<protein>
    <recommendedName>
        <fullName evidence="5">Actin-related protein 4</fullName>
    </recommendedName>
</protein>
<organism evidence="3 4">
    <name type="scientific">Cytospora schulzeri</name>
    <dbReference type="NCBI Taxonomy" id="448051"/>
    <lineage>
        <taxon>Eukaryota</taxon>
        <taxon>Fungi</taxon>
        <taxon>Dikarya</taxon>
        <taxon>Ascomycota</taxon>
        <taxon>Pezizomycotina</taxon>
        <taxon>Sordariomycetes</taxon>
        <taxon>Sordariomycetidae</taxon>
        <taxon>Diaporthales</taxon>
        <taxon>Cytosporaceae</taxon>
        <taxon>Cytospora</taxon>
    </lineage>
</organism>
<comment type="caution">
    <text evidence="3">The sequence shown here is derived from an EMBL/GenBank/DDBJ whole genome shotgun (WGS) entry which is preliminary data.</text>
</comment>
<dbReference type="PROSITE" id="PS00432">
    <property type="entry name" value="ACTINS_2"/>
    <property type="match status" value="1"/>
</dbReference>
<keyword evidence="4" id="KW-1185">Reference proteome</keyword>
<dbReference type="PANTHER" id="PTHR11937">
    <property type="entry name" value="ACTIN"/>
    <property type="match status" value="1"/>
</dbReference>
<dbReference type="InterPro" id="IPR004000">
    <property type="entry name" value="Actin"/>
</dbReference>
<accession>A0A423VR12</accession>
<dbReference type="SMART" id="SM00268">
    <property type="entry name" value="ACTIN"/>
    <property type="match status" value="1"/>
</dbReference>
<dbReference type="Gene3D" id="3.90.640.10">
    <property type="entry name" value="Actin, Chain A, domain 4"/>
    <property type="match status" value="1"/>
</dbReference>
<evidence type="ECO:0000256" key="1">
    <source>
        <dbReference type="RuleBase" id="RU000487"/>
    </source>
</evidence>
<evidence type="ECO:0000256" key="2">
    <source>
        <dbReference type="SAM" id="MobiDB-lite"/>
    </source>
</evidence>
<dbReference type="OrthoDB" id="5132116at2759"/>
<dbReference type="FunFam" id="3.30.420.40:FF:000058">
    <property type="entry name" value="Putative actin-related protein 5"/>
    <property type="match status" value="1"/>
</dbReference>
<dbReference type="AlphaFoldDB" id="A0A423VR12"/>
<dbReference type="Gene3D" id="3.30.420.40">
    <property type="match status" value="3"/>
</dbReference>
<dbReference type="EMBL" id="LKEA01000045">
    <property type="protein sequence ID" value="ROV93368.1"/>
    <property type="molecule type" value="Genomic_DNA"/>
</dbReference>
<name>A0A423VR12_9PEZI</name>
<feature type="compositionally biased region" description="Acidic residues" evidence="2">
    <location>
        <begin position="124"/>
        <end position="136"/>
    </location>
</feature>
<dbReference type="Proteomes" id="UP000283895">
    <property type="component" value="Unassembled WGS sequence"/>
</dbReference>
<gene>
    <name evidence="3" type="ORF">VMCG_08371</name>
</gene>
<dbReference type="CDD" id="cd13395">
    <property type="entry name" value="ASKHA_NBD_Arp4_ACTL6-like"/>
    <property type="match status" value="1"/>
</dbReference>
<dbReference type="Pfam" id="PF00022">
    <property type="entry name" value="Actin"/>
    <property type="match status" value="1"/>
</dbReference>
<evidence type="ECO:0008006" key="5">
    <source>
        <dbReference type="Google" id="ProtNLM"/>
    </source>
</evidence>
<dbReference type="SUPFAM" id="SSF53067">
    <property type="entry name" value="Actin-like ATPase domain"/>
    <property type="match status" value="2"/>
</dbReference>
<dbReference type="InterPro" id="IPR004001">
    <property type="entry name" value="Actin_CS"/>
</dbReference>
<feature type="region of interest" description="Disordered" evidence="2">
    <location>
        <begin position="101"/>
        <end position="160"/>
    </location>
</feature>
<evidence type="ECO:0000313" key="3">
    <source>
        <dbReference type="EMBL" id="ROV93368.1"/>
    </source>
</evidence>
<comment type="similarity">
    <text evidence="1">Belongs to the actin family.</text>
</comment>
<proteinExistence type="inferred from homology"/>
<dbReference type="STRING" id="356882.A0A423VR12"/>
<reference evidence="3 4" key="1">
    <citation type="submission" date="2015-09" db="EMBL/GenBank/DDBJ databases">
        <title>Host preference determinants of Valsa canker pathogens revealed by comparative genomics.</title>
        <authorList>
            <person name="Yin Z."/>
            <person name="Huang L."/>
        </authorList>
    </citation>
    <scope>NUCLEOTIDE SEQUENCE [LARGE SCALE GENOMIC DNA]</scope>
    <source>
        <strain evidence="3 4">03-1</strain>
    </source>
</reference>
<sequence>MAAQGPLSSAQQPQDIYGGDEVSAMVLDPGYCNTRAGFAGEDVPKCVLPSFYSRVGDRDLFGDECIRPRENLELRNYMNTKSEVEDWDVAANIWENMLVKRLNPPRQTPPSKNGLNDGTKDGEGDVNMEEAAENQEMEEKALSENPILLTEPATNPSKKREKAIEVIFENWGTPAFWLSRTPVLSAFAAGKATALVIEVGGANTSVTAVHDGMTLKKSAVQSPAGGLWLSQQIRTMLETNEPKIDIVPTYMIENKTAVDAGNPPNARLKNFPFQIHDSFRRFEEERLMTEFKESVVEVWKGPGRYITPGNEEFIKSQPGRVFEMPDGYNQMWREQRFKVTEGMWDETVAYPSSSEEWRLSKEQTIPGLIKRSLDLVDVDLRPHLLGNIVVTGATSLLNGFNDRLNNELMQLYPGMKIKLHAAGLTSERRFGAWVGGSILGSLGSFHQMWISRKEYEENGAGVVEKRCK</sequence>